<dbReference type="RefSeq" id="WP_089183129.1">
    <property type="nucleotide sequence ID" value="NZ_CP043427.1"/>
</dbReference>
<keyword evidence="3" id="KW-1185">Reference proteome</keyword>
<evidence type="ECO:0000313" key="2">
    <source>
        <dbReference type="EMBL" id="SUX10757.1"/>
    </source>
</evidence>
<evidence type="ECO:0000313" key="3">
    <source>
        <dbReference type="Proteomes" id="UP000254920"/>
    </source>
</evidence>
<dbReference type="InterPro" id="IPR036390">
    <property type="entry name" value="WH_DNA-bd_sf"/>
</dbReference>
<dbReference type="InterPro" id="IPR036388">
    <property type="entry name" value="WH-like_DNA-bd_sf"/>
</dbReference>
<dbReference type="SUPFAM" id="SSF46785">
    <property type="entry name" value="Winged helix' DNA-binding domain"/>
    <property type="match status" value="1"/>
</dbReference>
<feature type="domain" description="HTH lysR-type" evidence="1">
    <location>
        <begin position="150"/>
        <end position="195"/>
    </location>
</feature>
<dbReference type="GO" id="GO:0003700">
    <property type="term" value="F:DNA-binding transcription factor activity"/>
    <property type="evidence" value="ECO:0007669"/>
    <property type="project" value="InterPro"/>
</dbReference>
<dbReference type="InterPro" id="IPR051815">
    <property type="entry name" value="Molybdate_resp_trans_reg"/>
</dbReference>
<gene>
    <name evidence="2" type="ORF">NCTC12475_00964</name>
</gene>
<dbReference type="InterPro" id="IPR000847">
    <property type="entry name" value="LysR_HTH_N"/>
</dbReference>
<accession>A0A381DJP4</accession>
<dbReference type="OrthoDB" id="5334582at2"/>
<dbReference type="AlphaFoldDB" id="A0A381DJP4"/>
<dbReference type="Proteomes" id="UP000254920">
    <property type="component" value="Unassembled WGS sequence"/>
</dbReference>
<dbReference type="EMBL" id="UFVD01000001">
    <property type="protein sequence ID" value="SUX10757.1"/>
    <property type="molecule type" value="Genomic_DNA"/>
</dbReference>
<dbReference type="GeneID" id="93091386"/>
<evidence type="ECO:0000259" key="1">
    <source>
        <dbReference type="Pfam" id="PF00126"/>
    </source>
</evidence>
<dbReference type="PANTHER" id="PTHR30432">
    <property type="entry name" value="TRANSCRIPTIONAL REGULATOR MODE"/>
    <property type="match status" value="1"/>
</dbReference>
<dbReference type="PANTHER" id="PTHR30432:SF1">
    <property type="entry name" value="DNA-BINDING TRANSCRIPTIONAL DUAL REGULATOR MODE"/>
    <property type="match status" value="1"/>
</dbReference>
<proteinExistence type="predicted"/>
<organism evidence="2 3">
    <name type="scientific">Campylobacter sputorum subsp. sputorum</name>
    <dbReference type="NCBI Taxonomy" id="32024"/>
    <lineage>
        <taxon>Bacteria</taxon>
        <taxon>Pseudomonadati</taxon>
        <taxon>Campylobacterota</taxon>
        <taxon>Epsilonproteobacteria</taxon>
        <taxon>Campylobacterales</taxon>
        <taxon>Campylobacteraceae</taxon>
        <taxon>Campylobacter</taxon>
    </lineage>
</organism>
<reference evidence="2 3" key="1">
    <citation type="submission" date="2018-06" db="EMBL/GenBank/DDBJ databases">
        <authorList>
            <consortium name="Pathogen Informatics"/>
            <person name="Doyle S."/>
        </authorList>
    </citation>
    <scope>NUCLEOTIDE SEQUENCE [LARGE SCALE GENOMIC DNA]</scope>
    <source>
        <strain evidence="2 3">NCTC12475</strain>
    </source>
</reference>
<dbReference type="STRING" id="32024.GCA_000788295_01788"/>
<dbReference type="Pfam" id="PF00126">
    <property type="entry name" value="HTH_1"/>
    <property type="match status" value="1"/>
</dbReference>
<name>A0A381DJP4_9BACT</name>
<sequence>MREDIAELIKTSLNENGRLNCATAFKIATKTKSEPKDVSSIANELNIRIDNCDLGQFGRLEMQNGSTEVLEKLKPFLDDKNRIFCKDARACASGISLKKVRSTLKDFKIDVKYCELGCFKEKKGKSMKIKTKIWIENSKGELLFGKGKTEVLDVIEQTGSIKKAAEILGMNYKKCWNHLKILETNFKDELFETKQGGGEDAGTKLKPKAFELIQNYRKLQQDIEEFANKRFKELFLKKD</sequence>
<dbReference type="Gene3D" id="1.10.10.10">
    <property type="entry name" value="Winged helix-like DNA-binding domain superfamily/Winged helix DNA-binding domain"/>
    <property type="match status" value="1"/>
</dbReference>
<protein>
    <submittedName>
        <fullName evidence="2">CBS domain-containing protein</fullName>
    </submittedName>
</protein>